<feature type="binding site" evidence="7 11">
    <location>
        <position position="251"/>
    </location>
    <ligand>
        <name>[4Fe-4S] cluster</name>
        <dbReference type="ChEBI" id="CHEBI:49883"/>
    </ligand>
</feature>
<gene>
    <name evidence="7 13" type="primary">purF</name>
    <name evidence="13" type="ORF">Dform_01336</name>
</gene>
<dbReference type="GO" id="GO:0051539">
    <property type="term" value="F:4 iron, 4 sulfur cluster binding"/>
    <property type="evidence" value="ECO:0007669"/>
    <property type="project" value="UniProtKB-KW"/>
</dbReference>
<evidence type="ECO:0000256" key="1">
    <source>
        <dbReference type="ARBA" id="ARBA00005209"/>
    </source>
</evidence>
<keyword evidence="7 10" id="KW-0460">Magnesium</keyword>
<evidence type="ECO:0000256" key="10">
    <source>
        <dbReference type="PIRSR" id="PIRSR000485-2"/>
    </source>
</evidence>
<dbReference type="Gene3D" id="3.40.50.2020">
    <property type="match status" value="1"/>
</dbReference>
<keyword evidence="7 10" id="KW-0479">Metal-binding</keyword>
<organism evidence="13 14">
    <name type="scientific">Dehalogenimonas formicexedens</name>
    <dbReference type="NCBI Taxonomy" id="1839801"/>
    <lineage>
        <taxon>Bacteria</taxon>
        <taxon>Bacillati</taxon>
        <taxon>Chloroflexota</taxon>
        <taxon>Dehalococcoidia</taxon>
        <taxon>Dehalococcoidales</taxon>
        <taxon>Dehalococcoidaceae</taxon>
        <taxon>Dehalogenimonas</taxon>
    </lineage>
</organism>
<comment type="pathway">
    <text evidence="1 7 8">Purine metabolism; IMP biosynthesis via de novo pathway; N(1)-(5-phospho-D-ribosyl)glycinamide from 5-phospho-alpha-D-ribose 1-diphosphate: step 1/2.</text>
</comment>
<dbReference type="InterPro" id="IPR029057">
    <property type="entry name" value="PRTase-like"/>
</dbReference>
<evidence type="ECO:0000259" key="12">
    <source>
        <dbReference type="PROSITE" id="PS51278"/>
    </source>
</evidence>
<keyword evidence="7 11" id="KW-0408">Iron</keyword>
<evidence type="ECO:0000256" key="11">
    <source>
        <dbReference type="PIRSR" id="PIRSR000485-3"/>
    </source>
</evidence>
<dbReference type="PIRSF" id="PIRSF000485">
    <property type="entry name" value="Amd_phspho_trans"/>
    <property type="match status" value="1"/>
</dbReference>
<evidence type="ECO:0000313" key="13">
    <source>
        <dbReference type="EMBL" id="APV44660.1"/>
    </source>
</evidence>
<dbReference type="PROSITE" id="PS51278">
    <property type="entry name" value="GATASE_TYPE_2"/>
    <property type="match status" value="1"/>
</dbReference>
<dbReference type="InterPro" id="IPR035584">
    <property type="entry name" value="PurF_N"/>
</dbReference>
<feature type="binding site" evidence="7 11">
    <location>
        <position position="397"/>
    </location>
    <ligand>
        <name>[4Fe-4S] cluster</name>
        <dbReference type="ChEBI" id="CHEBI:49883"/>
    </ligand>
</feature>
<dbReference type="GO" id="GO:0006189">
    <property type="term" value="P:'de novo' IMP biosynthetic process"/>
    <property type="evidence" value="ECO:0007669"/>
    <property type="project" value="UniProtKB-UniRule"/>
</dbReference>
<feature type="binding site" evidence="7 10">
    <location>
        <position position="298"/>
    </location>
    <ligand>
        <name>Mg(2+)</name>
        <dbReference type="ChEBI" id="CHEBI:18420"/>
    </ligand>
</feature>
<keyword evidence="14" id="KW-1185">Reference proteome</keyword>
<keyword evidence="7" id="KW-0004">4Fe-4S</keyword>
<feature type="active site" description="Nucleophile" evidence="7 9">
    <location>
        <position position="16"/>
    </location>
</feature>
<dbReference type="Proteomes" id="UP000185934">
    <property type="component" value="Chromosome"/>
</dbReference>
<accession>A0A1P8F896</accession>
<reference evidence="14" key="1">
    <citation type="submission" date="2016-11" db="EMBL/GenBank/DDBJ databases">
        <title>Dehalogenimonas formicexedens sp. nov., a chlorinated alkane respiring bacterium isolated from contaminated groundwater.</title>
        <authorList>
            <person name="Key T.A."/>
            <person name="Bowman K.S."/>
            <person name="Lee I."/>
            <person name="Chun J."/>
            <person name="Albuquerque L."/>
            <person name="da Costa M.S."/>
            <person name="Rainey F.A."/>
            <person name="Moe W.M."/>
        </authorList>
    </citation>
    <scope>NUCLEOTIDE SEQUENCE [LARGE SCALE GENOMIC DNA]</scope>
    <source>
        <strain evidence="14">NSZ-14</strain>
    </source>
</reference>
<dbReference type="HAMAP" id="MF_01931">
    <property type="entry name" value="PurF"/>
    <property type="match status" value="1"/>
</dbReference>
<feature type="binding site" evidence="7 11">
    <location>
        <position position="451"/>
    </location>
    <ligand>
        <name>[4Fe-4S] cluster</name>
        <dbReference type="ChEBI" id="CHEBI:49883"/>
    </ligand>
</feature>
<feature type="binding site" evidence="7 11">
    <location>
        <position position="448"/>
    </location>
    <ligand>
        <name>[4Fe-4S] cluster</name>
        <dbReference type="ChEBI" id="CHEBI:49883"/>
    </ligand>
</feature>
<dbReference type="InterPro" id="IPR005854">
    <property type="entry name" value="PurF"/>
</dbReference>
<comment type="cofactor">
    <cofactor evidence="7 10">
        <name>Mg(2+)</name>
        <dbReference type="ChEBI" id="CHEBI:18420"/>
    </cofactor>
    <text evidence="7 10">Binds 1 Mg(2+) ion per subunit.</text>
</comment>
<comment type="function">
    <text evidence="7">Catalyzes the formation of phosphoribosylamine from phosphoribosylpyrophosphate (PRPP) and glutamine.</text>
</comment>
<dbReference type="UniPathway" id="UPA00074">
    <property type="reaction ID" value="UER00124"/>
</dbReference>
<dbReference type="RefSeq" id="WP_083635383.1">
    <property type="nucleotide sequence ID" value="NZ_CP018258.1"/>
</dbReference>
<keyword evidence="4 7" id="KW-0808">Transferase</keyword>
<evidence type="ECO:0000256" key="3">
    <source>
        <dbReference type="ARBA" id="ARBA00022676"/>
    </source>
</evidence>
<feature type="domain" description="Glutamine amidotransferase type-2" evidence="12">
    <location>
        <begin position="16"/>
        <end position="236"/>
    </location>
</feature>
<evidence type="ECO:0000256" key="6">
    <source>
        <dbReference type="ARBA" id="ARBA00022962"/>
    </source>
</evidence>
<dbReference type="InterPro" id="IPR029055">
    <property type="entry name" value="Ntn_hydrolases_N"/>
</dbReference>
<dbReference type="SUPFAM" id="SSF56235">
    <property type="entry name" value="N-terminal nucleophile aminohydrolases (Ntn hydrolases)"/>
    <property type="match status" value="1"/>
</dbReference>
<dbReference type="AlphaFoldDB" id="A0A1P8F896"/>
<dbReference type="STRING" id="1839801.Dform_01336"/>
<keyword evidence="7 11" id="KW-0411">Iron-sulfur</keyword>
<feature type="binding site" evidence="7 10">
    <location>
        <position position="361"/>
    </location>
    <ligand>
        <name>Mg(2+)</name>
        <dbReference type="ChEBI" id="CHEBI:18420"/>
    </ligand>
</feature>
<evidence type="ECO:0000256" key="5">
    <source>
        <dbReference type="ARBA" id="ARBA00022755"/>
    </source>
</evidence>
<dbReference type="OrthoDB" id="9801213at2"/>
<dbReference type="EMBL" id="CP018258">
    <property type="protein sequence ID" value="APV44660.1"/>
    <property type="molecule type" value="Genomic_DNA"/>
</dbReference>
<keyword evidence="5 7" id="KW-0658">Purine biosynthesis</keyword>
<dbReference type="SUPFAM" id="SSF53271">
    <property type="entry name" value="PRTase-like"/>
    <property type="match status" value="1"/>
</dbReference>
<dbReference type="Pfam" id="PF13537">
    <property type="entry name" value="GATase_7"/>
    <property type="match status" value="1"/>
</dbReference>
<dbReference type="CDD" id="cd00715">
    <property type="entry name" value="GPATase_N"/>
    <property type="match status" value="1"/>
</dbReference>
<keyword evidence="3 7" id="KW-0328">Glycosyltransferase</keyword>
<sequence length="493" mass="53601">MTGLITPLTESPREECGVFGIYAPGEEVSRISFFALFALQHRGQESSGIATADGYTIRNYARMGLVSQVFSEPVLNQLTGHMAIGHNRYSTSGSSVSCNAQPIIAGEGEFQIALAHNGNITNAAELRRELDELGYIFKSSTDSEVIANLIISAPYIDMIERIRYAMGRLQGAYSITMLTKETLYAFRDPLGVRPLCLGSIGNGGSVIASETCALGHIGAELVREIEPGEIIRIDPNGIESYKEESGRRALCIFEYIYFARPDSIMNDRLLYSARQAMGAELAKEHPVDADIVVGVPDSATAAGAGYALASGIPPAEGLIKNRYMGRTFIEPTQRIRDLGVKLKFNPLQSILSGKRVVLVDDSIVRGTTTPQVIKLLKKAGAKEVHMRVCAPPIQHPCFFGVDMATRRELIAARMSVPQIKDYIGADSLGYLSVDGLIRAVGAPKNKFCLACFTGEYPVPVQLEMDKFVLEGGSEKREDVIRVLDSEEIPAVSL</sequence>
<dbReference type="InterPro" id="IPR017932">
    <property type="entry name" value="GATase_2_dom"/>
</dbReference>
<comment type="catalytic activity">
    <reaction evidence="7 8">
        <text>5-phospho-beta-D-ribosylamine + L-glutamate + diphosphate = 5-phospho-alpha-D-ribose 1-diphosphate + L-glutamine + H2O</text>
        <dbReference type="Rhea" id="RHEA:14905"/>
        <dbReference type="ChEBI" id="CHEBI:15377"/>
        <dbReference type="ChEBI" id="CHEBI:29985"/>
        <dbReference type="ChEBI" id="CHEBI:33019"/>
        <dbReference type="ChEBI" id="CHEBI:58017"/>
        <dbReference type="ChEBI" id="CHEBI:58359"/>
        <dbReference type="ChEBI" id="CHEBI:58681"/>
        <dbReference type="EC" id="2.4.2.14"/>
    </reaction>
</comment>
<comment type="similarity">
    <text evidence="2 7 8">In the C-terminal section; belongs to the purine/pyrimidine phosphoribosyltransferase family.</text>
</comment>
<dbReference type="NCBIfam" id="TIGR01134">
    <property type="entry name" value="purF"/>
    <property type="match status" value="1"/>
</dbReference>
<evidence type="ECO:0000256" key="4">
    <source>
        <dbReference type="ARBA" id="ARBA00022679"/>
    </source>
</evidence>
<dbReference type="CDD" id="cd06223">
    <property type="entry name" value="PRTases_typeI"/>
    <property type="match status" value="1"/>
</dbReference>
<name>A0A1P8F896_9CHLR</name>
<dbReference type="EC" id="2.4.2.14" evidence="7"/>
<evidence type="ECO:0000256" key="2">
    <source>
        <dbReference type="ARBA" id="ARBA00010138"/>
    </source>
</evidence>
<proteinExistence type="inferred from homology"/>
<dbReference type="Pfam" id="PF00156">
    <property type="entry name" value="Pribosyltran"/>
    <property type="match status" value="1"/>
</dbReference>
<dbReference type="InterPro" id="IPR000836">
    <property type="entry name" value="PRTase_dom"/>
</dbReference>
<evidence type="ECO:0000256" key="7">
    <source>
        <dbReference type="HAMAP-Rule" id="MF_01931"/>
    </source>
</evidence>
<dbReference type="GO" id="GO:0004044">
    <property type="term" value="F:amidophosphoribosyltransferase activity"/>
    <property type="evidence" value="ECO:0007669"/>
    <property type="project" value="UniProtKB-UniRule"/>
</dbReference>
<protein>
    <recommendedName>
        <fullName evidence="7">Amidophosphoribosyltransferase</fullName>
        <shortName evidence="7">ATase</shortName>
        <ecNumber evidence="7">2.4.2.14</ecNumber>
    </recommendedName>
    <alternativeName>
        <fullName evidence="7">Glutamine phosphoribosylpyrophosphate amidotransferase</fullName>
        <shortName evidence="7">GPATase</shortName>
    </alternativeName>
</protein>
<dbReference type="KEGG" id="dfo:Dform_01336"/>
<dbReference type="PANTHER" id="PTHR11907">
    <property type="entry name" value="AMIDOPHOSPHORIBOSYLTRANSFERASE"/>
    <property type="match status" value="1"/>
</dbReference>
<dbReference type="GO" id="GO:0009113">
    <property type="term" value="P:purine nucleobase biosynthetic process"/>
    <property type="evidence" value="ECO:0007669"/>
    <property type="project" value="UniProtKB-UniRule"/>
</dbReference>
<keyword evidence="6 7" id="KW-0315">Glutamine amidotransferase</keyword>
<dbReference type="Gene3D" id="3.60.20.10">
    <property type="entry name" value="Glutamine Phosphoribosylpyrophosphate, subunit 1, domain 1"/>
    <property type="match status" value="1"/>
</dbReference>
<evidence type="ECO:0000313" key="14">
    <source>
        <dbReference type="Proteomes" id="UP000185934"/>
    </source>
</evidence>
<evidence type="ECO:0000256" key="8">
    <source>
        <dbReference type="PIRNR" id="PIRNR000485"/>
    </source>
</evidence>
<comment type="cofactor">
    <cofactor evidence="7 11">
        <name>[4Fe-4S] cluster</name>
        <dbReference type="ChEBI" id="CHEBI:49883"/>
    </cofactor>
    <text evidence="7 11">Binds 1 [4Fe-4S] cluster per subunit.</text>
</comment>
<dbReference type="GO" id="GO:0000287">
    <property type="term" value="F:magnesium ion binding"/>
    <property type="evidence" value="ECO:0007669"/>
    <property type="project" value="UniProtKB-UniRule"/>
</dbReference>
<evidence type="ECO:0000256" key="9">
    <source>
        <dbReference type="PIRSR" id="PIRSR000485-1"/>
    </source>
</evidence>
<feature type="binding site" evidence="7 10">
    <location>
        <position position="360"/>
    </location>
    <ligand>
        <name>Mg(2+)</name>
        <dbReference type="ChEBI" id="CHEBI:18420"/>
    </ligand>
</feature>